<protein>
    <submittedName>
        <fullName evidence="1">Protein</fullName>
    </submittedName>
</protein>
<gene>
    <name evidence="1" type="primary">ydjO_1</name>
    <name evidence="1" type="ORF">NCTC11341_05778</name>
</gene>
<organism evidence="1 2">
    <name type="scientific">Escherichia coli</name>
    <dbReference type="NCBI Taxonomy" id="562"/>
    <lineage>
        <taxon>Bacteria</taxon>
        <taxon>Pseudomonadati</taxon>
        <taxon>Pseudomonadota</taxon>
        <taxon>Gammaproteobacteria</taxon>
        <taxon>Enterobacterales</taxon>
        <taxon>Enterobacteriaceae</taxon>
        <taxon>Escherichia</taxon>
    </lineage>
</organism>
<name>A0A376P6F9_ECOLX</name>
<evidence type="ECO:0000313" key="1">
    <source>
        <dbReference type="EMBL" id="STH74050.1"/>
    </source>
</evidence>
<evidence type="ECO:0000313" key="2">
    <source>
        <dbReference type="Proteomes" id="UP000254428"/>
    </source>
</evidence>
<accession>A0A376P6F9</accession>
<sequence>MKKIIYILPGAFLLRFKKNESLLKFPSIISMLNINLLFNPLNLPGMGSGVLEDIMSIPDSSLRKRLGYEVLSFSLQAHSLSQECIDKLDIFFADDLFKYESVCIAAMEHLKVKQRPLYKTDRCQHKN</sequence>
<dbReference type="Proteomes" id="UP000254428">
    <property type="component" value="Unassembled WGS sequence"/>
</dbReference>
<dbReference type="AlphaFoldDB" id="A0A376P6F9"/>
<reference evidence="1 2" key="1">
    <citation type="submission" date="2018-06" db="EMBL/GenBank/DDBJ databases">
        <authorList>
            <consortium name="Pathogen Informatics"/>
            <person name="Doyle S."/>
        </authorList>
    </citation>
    <scope>NUCLEOTIDE SEQUENCE [LARGE SCALE GENOMIC DNA]</scope>
    <source>
        <strain evidence="1 2">NCTC11341</strain>
    </source>
</reference>
<proteinExistence type="predicted"/>
<dbReference type="EMBL" id="UGBT01000002">
    <property type="protein sequence ID" value="STH74050.1"/>
    <property type="molecule type" value="Genomic_DNA"/>
</dbReference>